<evidence type="ECO:0000256" key="1">
    <source>
        <dbReference type="SAM" id="Phobius"/>
    </source>
</evidence>
<dbReference type="Pfam" id="PF07963">
    <property type="entry name" value="N_methyl"/>
    <property type="match status" value="1"/>
</dbReference>
<dbReference type="EMBL" id="NHOO01000017">
    <property type="protein sequence ID" value="OVE46575.1"/>
    <property type="molecule type" value="Genomic_DNA"/>
</dbReference>
<name>A0A202B573_CHRVL</name>
<keyword evidence="1" id="KW-1133">Transmembrane helix</keyword>
<protein>
    <recommendedName>
        <fullName evidence="4">Tfp pilus assembly protein PilW</fullName>
    </recommendedName>
</protein>
<dbReference type="PROSITE" id="PS00409">
    <property type="entry name" value="PROKAR_NTER_METHYL"/>
    <property type="match status" value="1"/>
</dbReference>
<sequence length="193" mass="20982">MKSARGISLLELLVSMTIGLLLLLIVSGLLVSLLGEQSRERRQAQLGSMMDASLSLMAMELRRAGFWNGEGAPADNPYRELHIQPDGRCLRYGYDDPAGSASPLRYFAFRLSNQRIQRRSSGKADWNCDAPSGWDDLSKPDIGVVDMLSFRSEAGGSAIGIAVSARAAKGSGEERLDIRTSVTLRNQPEVKGP</sequence>
<dbReference type="RefSeq" id="WP_087698531.1">
    <property type="nucleotide sequence ID" value="NZ_JABXOB010000012.1"/>
</dbReference>
<dbReference type="AlphaFoldDB" id="A0A202B573"/>
<dbReference type="InterPro" id="IPR012902">
    <property type="entry name" value="N_methyl_site"/>
</dbReference>
<reference evidence="2 3" key="1">
    <citation type="submission" date="2017-05" db="EMBL/GenBank/DDBJ databases">
        <title>Chromobacterium violaceum GHPS1 isolated from Hydrocarbon polluted soil in French Guiana display an awesome secondary metabolite arsenal and a battery of drug and heavy-metal-resistance and detoxification of xenobiotics proteins.</title>
        <authorList>
            <person name="Belbahri L."/>
        </authorList>
    </citation>
    <scope>NUCLEOTIDE SEQUENCE [LARGE SCALE GENOMIC DNA]</scope>
    <source>
        <strain evidence="2 3">GHPS1</strain>
    </source>
</reference>
<gene>
    <name evidence="2" type="ORF">CBW21_18225</name>
</gene>
<proteinExistence type="predicted"/>
<dbReference type="InterPro" id="IPR016419">
    <property type="entry name" value="Prepilin_Pept-dep_B_prd"/>
</dbReference>
<dbReference type="Proteomes" id="UP000196342">
    <property type="component" value="Unassembled WGS sequence"/>
</dbReference>
<evidence type="ECO:0000313" key="3">
    <source>
        <dbReference type="Proteomes" id="UP000196342"/>
    </source>
</evidence>
<organism evidence="2 3">
    <name type="scientific">Chromobacterium violaceum</name>
    <dbReference type="NCBI Taxonomy" id="536"/>
    <lineage>
        <taxon>Bacteria</taxon>
        <taxon>Pseudomonadati</taxon>
        <taxon>Pseudomonadota</taxon>
        <taxon>Betaproteobacteria</taxon>
        <taxon>Neisseriales</taxon>
        <taxon>Chromobacteriaceae</taxon>
        <taxon>Chromobacterium</taxon>
    </lineage>
</organism>
<evidence type="ECO:0000313" key="2">
    <source>
        <dbReference type="EMBL" id="OVE46575.1"/>
    </source>
</evidence>
<keyword evidence="1" id="KW-0812">Transmembrane</keyword>
<accession>A0A202B573</accession>
<evidence type="ECO:0008006" key="4">
    <source>
        <dbReference type="Google" id="ProtNLM"/>
    </source>
</evidence>
<keyword evidence="3" id="KW-1185">Reference proteome</keyword>
<feature type="transmembrane region" description="Helical" evidence="1">
    <location>
        <begin position="12"/>
        <end position="34"/>
    </location>
</feature>
<dbReference type="PIRSF" id="PIRSF004525">
    <property type="entry name" value="Pilin_peptidase-dep_B_prd"/>
    <property type="match status" value="1"/>
</dbReference>
<keyword evidence="1" id="KW-0472">Membrane</keyword>
<comment type="caution">
    <text evidence="2">The sequence shown here is derived from an EMBL/GenBank/DDBJ whole genome shotgun (WGS) entry which is preliminary data.</text>
</comment>